<dbReference type="InterPro" id="IPR029000">
    <property type="entry name" value="Cyclophilin-like_dom_sf"/>
</dbReference>
<organism evidence="5 6">
    <name type="scientific">Natribaculum luteum</name>
    <dbReference type="NCBI Taxonomy" id="1586232"/>
    <lineage>
        <taxon>Archaea</taxon>
        <taxon>Methanobacteriati</taxon>
        <taxon>Methanobacteriota</taxon>
        <taxon>Stenosarchaea group</taxon>
        <taxon>Halobacteria</taxon>
        <taxon>Halobacteriales</taxon>
        <taxon>Natrialbaceae</taxon>
        <taxon>Natribaculum</taxon>
    </lineage>
</organism>
<name>A0ABD5P119_9EURY</name>
<dbReference type="GO" id="GO:0016787">
    <property type="term" value="F:hydrolase activity"/>
    <property type="evidence" value="ECO:0007669"/>
    <property type="project" value="UniProtKB-KW"/>
</dbReference>
<dbReference type="Pfam" id="PF02626">
    <property type="entry name" value="CT_A_B"/>
    <property type="match status" value="1"/>
</dbReference>
<evidence type="ECO:0000256" key="1">
    <source>
        <dbReference type="ARBA" id="ARBA00022741"/>
    </source>
</evidence>
<dbReference type="SMART" id="SM00797">
    <property type="entry name" value="AHS2"/>
    <property type="match status" value="1"/>
</dbReference>
<evidence type="ECO:0000259" key="4">
    <source>
        <dbReference type="SMART" id="SM00797"/>
    </source>
</evidence>
<keyword evidence="3" id="KW-0067">ATP-binding</keyword>
<dbReference type="GeneID" id="71856254"/>
<dbReference type="AlphaFoldDB" id="A0ABD5P119"/>
<feature type="domain" description="Carboxyltransferase" evidence="4">
    <location>
        <begin position="23"/>
        <end position="312"/>
    </location>
</feature>
<dbReference type="Gene3D" id="2.40.100.10">
    <property type="entry name" value="Cyclophilin-like"/>
    <property type="match status" value="1"/>
</dbReference>
<proteinExistence type="predicted"/>
<dbReference type="PANTHER" id="PTHR43309">
    <property type="entry name" value="5-OXOPROLINASE SUBUNIT C"/>
    <property type="match status" value="1"/>
</dbReference>
<evidence type="ECO:0000256" key="3">
    <source>
        <dbReference type="ARBA" id="ARBA00022840"/>
    </source>
</evidence>
<dbReference type="Proteomes" id="UP001595821">
    <property type="component" value="Unassembled WGS sequence"/>
</dbReference>
<comment type="caution">
    <text evidence="5">The sequence shown here is derived from an EMBL/GenBank/DDBJ whole genome shotgun (WGS) entry which is preliminary data.</text>
</comment>
<sequence length="322" mass="34686">MIEITDGGISTTVQDLGRFGQYHIGMPPSGAMDQFSHEVANALVGNDPDAATLEMTYAGANVRFEEDAVVALAGAKMPARIDGEAVPMHEAVRVEAGQELEMEFATEGARTYLAVTGGIDVPEVMESRSTYTLVGIGGHEGRTLEEGDELAVADNGTDLEAVVGNSAPEEHLRDFTTDSVRVVVGLCDYRLTDESRERLCDVEWTVTPEADRVGYRLEGPELEFVEREQPFGAGTDPSNVVDVGYPIGSIQLPQKPIVLMRDAVTGGGYATVGTVISADRDLLAQRRTHESVTFDAVTVDEALEVRQAIEDDLEAIRDGLEQ</sequence>
<evidence type="ECO:0000256" key="2">
    <source>
        <dbReference type="ARBA" id="ARBA00022801"/>
    </source>
</evidence>
<dbReference type="SUPFAM" id="SSF50891">
    <property type="entry name" value="Cyclophilin-like"/>
    <property type="match status" value="1"/>
</dbReference>
<dbReference type="PANTHER" id="PTHR43309:SF3">
    <property type="entry name" value="5-OXOPROLINASE SUBUNIT C"/>
    <property type="match status" value="1"/>
</dbReference>
<gene>
    <name evidence="5" type="ORF">ACFOZ7_13805</name>
</gene>
<reference evidence="5 6" key="1">
    <citation type="journal article" date="2014" name="Int. J. Syst. Evol. Microbiol.">
        <title>Complete genome sequence of Corynebacterium casei LMG S-19264T (=DSM 44701T), isolated from a smear-ripened cheese.</title>
        <authorList>
            <consortium name="US DOE Joint Genome Institute (JGI-PGF)"/>
            <person name="Walter F."/>
            <person name="Albersmeier A."/>
            <person name="Kalinowski J."/>
            <person name="Ruckert C."/>
        </authorList>
    </citation>
    <scope>NUCLEOTIDE SEQUENCE [LARGE SCALE GENOMIC DNA]</scope>
    <source>
        <strain evidence="5 6">IBRC-M 10912</strain>
    </source>
</reference>
<dbReference type="GO" id="GO:0005524">
    <property type="term" value="F:ATP binding"/>
    <property type="evidence" value="ECO:0007669"/>
    <property type="project" value="UniProtKB-KW"/>
</dbReference>
<accession>A0ABD5P119</accession>
<dbReference type="NCBIfam" id="TIGR00724">
    <property type="entry name" value="urea_amlyse_rel"/>
    <property type="match status" value="1"/>
</dbReference>
<keyword evidence="1" id="KW-0547">Nucleotide-binding</keyword>
<keyword evidence="2" id="KW-0378">Hydrolase</keyword>
<evidence type="ECO:0000313" key="6">
    <source>
        <dbReference type="Proteomes" id="UP001595821"/>
    </source>
</evidence>
<dbReference type="InterPro" id="IPR052708">
    <property type="entry name" value="PxpC"/>
</dbReference>
<dbReference type="InterPro" id="IPR003778">
    <property type="entry name" value="CT_A_B"/>
</dbReference>
<dbReference type="RefSeq" id="WP_246975290.1">
    <property type="nucleotide sequence ID" value="NZ_CP095398.1"/>
</dbReference>
<evidence type="ECO:0000313" key="5">
    <source>
        <dbReference type="EMBL" id="MFC4248003.1"/>
    </source>
</evidence>
<dbReference type="EMBL" id="JBHSDJ010000110">
    <property type="protein sequence ID" value="MFC4248003.1"/>
    <property type="molecule type" value="Genomic_DNA"/>
</dbReference>
<protein>
    <submittedName>
        <fullName evidence="5">Biotin-dependent carboxyltransferase family protein</fullName>
    </submittedName>
</protein>